<dbReference type="VEuPathDB" id="FungiDB:PPTG_15207"/>
<reference evidence="1 2" key="2">
    <citation type="submission" date="2013-11" db="EMBL/GenBank/DDBJ databases">
        <title>The Genome Sequence of Phytophthora parasitica INRA-310.</title>
        <authorList>
            <consortium name="The Broad Institute Genomics Platform"/>
            <person name="Russ C."/>
            <person name="Tyler B."/>
            <person name="Panabieres F."/>
            <person name="Shan W."/>
            <person name="Tripathy S."/>
            <person name="Grunwald N."/>
            <person name="Machado M."/>
            <person name="Johnson C.S."/>
            <person name="Arredondo F."/>
            <person name="Hong C."/>
            <person name="Coffey M."/>
            <person name="Young S.K."/>
            <person name="Zeng Q."/>
            <person name="Gargeya S."/>
            <person name="Fitzgerald M."/>
            <person name="Abouelleil A."/>
            <person name="Alvarado L."/>
            <person name="Chapman S.B."/>
            <person name="Gainer-Dewar J."/>
            <person name="Goldberg J."/>
            <person name="Griggs A."/>
            <person name="Gujja S."/>
            <person name="Hansen M."/>
            <person name="Howarth C."/>
            <person name="Imamovic A."/>
            <person name="Ireland A."/>
            <person name="Larimer J."/>
            <person name="McCowan C."/>
            <person name="Murphy C."/>
            <person name="Pearson M."/>
            <person name="Poon T.W."/>
            <person name="Priest M."/>
            <person name="Roberts A."/>
            <person name="Saif S."/>
            <person name="Shea T."/>
            <person name="Sykes S."/>
            <person name="Wortman J."/>
            <person name="Nusbaum C."/>
            <person name="Birren B."/>
        </authorList>
    </citation>
    <scope>NUCLEOTIDE SEQUENCE [LARGE SCALE GENOMIC DNA]</scope>
    <source>
        <strain evidence="1 2">INRA-310</strain>
    </source>
</reference>
<protein>
    <submittedName>
        <fullName evidence="1">Uncharacterized protein</fullName>
    </submittedName>
</protein>
<accession>W2PSG9</accession>
<dbReference type="AlphaFoldDB" id="W2PSG9"/>
<name>W2PSG9_PHYN3</name>
<dbReference type="Proteomes" id="UP000018817">
    <property type="component" value="Unassembled WGS sequence"/>
</dbReference>
<dbReference type="EMBL" id="KI669608">
    <property type="protein sequence ID" value="ETN03888.1"/>
    <property type="molecule type" value="Genomic_DNA"/>
</dbReference>
<dbReference type="RefSeq" id="XP_008910825.1">
    <property type="nucleotide sequence ID" value="XM_008912577.1"/>
</dbReference>
<reference evidence="2" key="1">
    <citation type="submission" date="2011-12" db="EMBL/GenBank/DDBJ databases">
        <authorList>
            <consortium name="The Broad Institute Genome Sequencing Platform"/>
            <person name="Russ C."/>
            <person name="Tyler B."/>
            <person name="Panabieres F."/>
            <person name="Shan W."/>
            <person name="Tripathy S."/>
            <person name="Grunwald N."/>
            <person name="Machado M."/>
            <person name="Young S.K."/>
            <person name="Zeng Q."/>
            <person name="Gargeya S."/>
            <person name="Fitzgerald M."/>
            <person name="Haas B."/>
            <person name="Abouelleil A."/>
            <person name="Alvarado L."/>
            <person name="Arachchi H.M."/>
            <person name="Berlin A."/>
            <person name="Chapman S.B."/>
            <person name="Gearin G."/>
            <person name="Goldberg J."/>
            <person name="Griggs A."/>
            <person name="Gujja S."/>
            <person name="Hansen M."/>
            <person name="Heiman D."/>
            <person name="Howarth C."/>
            <person name="Larimer J."/>
            <person name="Lui A."/>
            <person name="MacDonald P.J.P."/>
            <person name="McCowen C."/>
            <person name="Montmayeur A."/>
            <person name="Murphy C."/>
            <person name="Neiman D."/>
            <person name="Pearson M."/>
            <person name="Priest M."/>
            <person name="Roberts A."/>
            <person name="Saif S."/>
            <person name="Shea T."/>
            <person name="Sisk P."/>
            <person name="Stolte C."/>
            <person name="Sykes S."/>
            <person name="Wortman J."/>
            <person name="Nusbaum C."/>
            <person name="Birren B."/>
        </authorList>
    </citation>
    <scope>NUCLEOTIDE SEQUENCE [LARGE SCALE GENOMIC DNA]</scope>
    <source>
        <strain evidence="2">INRA-310</strain>
    </source>
</reference>
<evidence type="ECO:0000313" key="2">
    <source>
        <dbReference type="Proteomes" id="UP000018817"/>
    </source>
</evidence>
<proteinExistence type="predicted"/>
<organism evidence="1 2">
    <name type="scientific">Phytophthora nicotianae (strain INRA-310)</name>
    <name type="common">Phytophthora parasitica</name>
    <dbReference type="NCBI Taxonomy" id="761204"/>
    <lineage>
        <taxon>Eukaryota</taxon>
        <taxon>Sar</taxon>
        <taxon>Stramenopiles</taxon>
        <taxon>Oomycota</taxon>
        <taxon>Peronosporomycetes</taxon>
        <taxon>Peronosporales</taxon>
        <taxon>Peronosporaceae</taxon>
        <taxon>Phytophthora</taxon>
    </lineage>
</organism>
<dbReference type="GeneID" id="20184414"/>
<sequence length="166" mass="16554">MTQSPSRGTLYRVRAVSVSSGGLCRLWTTLSVQVGGGSVSASSGLAGDVVLSSGIASIGVATSAVDSLNDRACEALVGDGVPIPSDAGSQDSGAMRIGDSNAAVADVELVGHGRNTEGEGDGKVFLTSSGDAISSAGMRVSTSIMSGGCSGVIEVRMSLQQVHSYW</sequence>
<gene>
    <name evidence="1" type="ORF">PPTG_15207</name>
</gene>
<evidence type="ECO:0000313" key="1">
    <source>
        <dbReference type="EMBL" id="ETN03888.1"/>
    </source>
</evidence>